<reference evidence="12 13" key="1">
    <citation type="journal article" date="2015" name="Genome Announc.">
        <title>Expanding the biotechnology potential of lactobacilli through comparative genomics of 213 strains and associated genera.</title>
        <authorList>
            <person name="Sun Z."/>
            <person name="Harris H.M."/>
            <person name="McCann A."/>
            <person name="Guo C."/>
            <person name="Argimon S."/>
            <person name="Zhang W."/>
            <person name="Yang X."/>
            <person name="Jeffery I.B."/>
            <person name="Cooney J.C."/>
            <person name="Kagawa T.F."/>
            <person name="Liu W."/>
            <person name="Song Y."/>
            <person name="Salvetti E."/>
            <person name="Wrobel A."/>
            <person name="Rasinkangas P."/>
            <person name="Parkhill J."/>
            <person name="Rea M.C."/>
            <person name="O'Sullivan O."/>
            <person name="Ritari J."/>
            <person name="Douillard F.P."/>
            <person name="Paul Ross R."/>
            <person name="Yang R."/>
            <person name="Briner A.E."/>
            <person name="Felis G.E."/>
            <person name="de Vos W.M."/>
            <person name="Barrangou R."/>
            <person name="Klaenhammer T.R."/>
            <person name="Caufield P.W."/>
            <person name="Cui Y."/>
            <person name="Zhang H."/>
            <person name="O'Toole P.W."/>
        </authorList>
    </citation>
    <scope>NUCLEOTIDE SEQUENCE [LARGE SCALE GENOMIC DNA]</scope>
    <source>
        <strain evidence="12 13">DSM 18390</strain>
    </source>
</reference>
<keyword evidence="4 10" id="KW-0963">Cytoplasm</keyword>
<comment type="caution">
    <text evidence="12">The sequence shown here is derived from an EMBL/GenBank/DDBJ whole genome shotgun (WGS) entry which is preliminary data.</text>
</comment>
<keyword evidence="9 10" id="KW-0368">Histidine biosynthesis</keyword>
<comment type="pathway">
    <text evidence="3 10">Amino-acid biosynthesis; L-histidine biosynthesis; L-histidine from 5-phospho-alpha-D-ribose 1-diphosphate: step 2/9.</text>
</comment>
<comment type="catalytic activity">
    <reaction evidence="1 10">
        <text>1-(5-phospho-beta-D-ribosyl)-ATP + H2O = 1-(5-phospho-beta-D-ribosyl)-5'-AMP + diphosphate + H(+)</text>
        <dbReference type="Rhea" id="RHEA:22828"/>
        <dbReference type="ChEBI" id="CHEBI:15377"/>
        <dbReference type="ChEBI" id="CHEBI:15378"/>
        <dbReference type="ChEBI" id="CHEBI:33019"/>
        <dbReference type="ChEBI" id="CHEBI:59457"/>
        <dbReference type="ChEBI" id="CHEBI:73183"/>
        <dbReference type="EC" id="3.6.1.31"/>
    </reaction>
</comment>
<dbReference type="Proteomes" id="UP000051010">
    <property type="component" value="Unassembled WGS sequence"/>
</dbReference>
<protein>
    <recommendedName>
        <fullName evidence="10">Phosphoribosyl-ATP pyrophosphatase</fullName>
        <shortName evidence="10">PRA-PH</shortName>
        <ecNumber evidence="10">3.6.1.31</ecNumber>
    </recommendedName>
</protein>
<dbReference type="AlphaFoldDB" id="A0A0R1Z0A3"/>
<feature type="region of interest" description="Disordered" evidence="11">
    <location>
        <begin position="89"/>
        <end position="109"/>
    </location>
</feature>
<evidence type="ECO:0000256" key="3">
    <source>
        <dbReference type="ARBA" id="ARBA00005204"/>
    </source>
</evidence>
<dbReference type="Pfam" id="PF01503">
    <property type="entry name" value="PRA-PH"/>
    <property type="match status" value="1"/>
</dbReference>
<keyword evidence="7 10" id="KW-0378">Hydrolase</keyword>
<evidence type="ECO:0000256" key="8">
    <source>
        <dbReference type="ARBA" id="ARBA00022840"/>
    </source>
</evidence>
<keyword evidence="5 10" id="KW-0028">Amino-acid biosynthesis</keyword>
<keyword evidence="6 10" id="KW-0547">Nucleotide-binding</keyword>
<dbReference type="EMBL" id="AZFZ01000013">
    <property type="protein sequence ID" value="KRM44499.1"/>
    <property type="molecule type" value="Genomic_DNA"/>
</dbReference>
<sequence>MAEEQNLSELYDLIEQRKANPEKGSYTDYLFTRGLDKILKKVGEEATEVVVAAKNDSDPDFILEVADLAYHVEVLMAERGITPKQIREELASREGRQSKIHDRQEIKKW</sequence>
<dbReference type="GO" id="GO:0005737">
    <property type="term" value="C:cytoplasm"/>
    <property type="evidence" value="ECO:0007669"/>
    <property type="project" value="UniProtKB-SubCell"/>
</dbReference>
<dbReference type="PATRIC" id="fig|1423786.4.peg.481"/>
<keyword evidence="8 10" id="KW-0067">ATP-binding</keyword>
<dbReference type="InterPro" id="IPR021130">
    <property type="entry name" value="PRib-ATP_PPHydrolase-like"/>
</dbReference>
<proteinExistence type="inferred from homology"/>
<evidence type="ECO:0000256" key="2">
    <source>
        <dbReference type="ARBA" id="ARBA00004496"/>
    </source>
</evidence>
<organism evidence="12 13">
    <name type="scientific">Lentilactobacillus parafarraginis DSM 18390 = JCM 14109</name>
    <dbReference type="NCBI Taxonomy" id="1423786"/>
    <lineage>
        <taxon>Bacteria</taxon>
        <taxon>Bacillati</taxon>
        <taxon>Bacillota</taxon>
        <taxon>Bacilli</taxon>
        <taxon>Lactobacillales</taxon>
        <taxon>Lactobacillaceae</taxon>
        <taxon>Lentilactobacillus</taxon>
    </lineage>
</organism>
<evidence type="ECO:0000256" key="10">
    <source>
        <dbReference type="HAMAP-Rule" id="MF_01020"/>
    </source>
</evidence>
<dbReference type="GO" id="GO:0005524">
    <property type="term" value="F:ATP binding"/>
    <property type="evidence" value="ECO:0007669"/>
    <property type="project" value="UniProtKB-KW"/>
</dbReference>
<evidence type="ECO:0000256" key="11">
    <source>
        <dbReference type="SAM" id="MobiDB-lite"/>
    </source>
</evidence>
<dbReference type="HAMAP" id="MF_01020">
    <property type="entry name" value="HisE"/>
    <property type="match status" value="1"/>
</dbReference>
<evidence type="ECO:0000256" key="7">
    <source>
        <dbReference type="ARBA" id="ARBA00022801"/>
    </source>
</evidence>
<dbReference type="InterPro" id="IPR008179">
    <property type="entry name" value="HisE"/>
</dbReference>
<evidence type="ECO:0000256" key="6">
    <source>
        <dbReference type="ARBA" id="ARBA00022741"/>
    </source>
</evidence>
<evidence type="ECO:0000256" key="1">
    <source>
        <dbReference type="ARBA" id="ARBA00001460"/>
    </source>
</evidence>
<dbReference type="SUPFAM" id="SSF101386">
    <property type="entry name" value="all-alpha NTP pyrophosphatases"/>
    <property type="match status" value="1"/>
</dbReference>
<evidence type="ECO:0000256" key="5">
    <source>
        <dbReference type="ARBA" id="ARBA00022605"/>
    </source>
</evidence>
<dbReference type="GO" id="GO:0000105">
    <property type="term" value="P:L-histidine biosynthetic process"/>
    <property type="evidence" value="ECO:0007669"/>
    <property type="project" value="UniProtKB-UniRule"/>
</dbReference>
<evidence type="ECO:0000256" key="4">
    <source>
        <dbReference type="ARBA" id="ARBA00022490"/>
    </source>
</evidence>
<dbReference type="UniPathway" id="UPA00031">
    <property type="reaction ID" value="UER00007"/>
</dbReference>
<evidence type="ECO:0000313" key="13">
    <source>
        <dbReference type="Proteomes" id="UP000051010"/>
    </source>
</evidence>
<comment type="subcellular location">
    <subcellularLocation>
        <location evidence="2 10">Cytoplasm</location>
    </subcellularLocation>
</comment>
<dbReference type="RefSeq" id="WP_008210759.1">
    <property type="nucleotide sequence ID" value="NZ_AZFZ01000013.1"/>
</dbReference>
<dbReference type="CDD" id="cd11534">
    <property type="entry name" value="NTP-PPase_HisIE_like"/>
    <property type="match status" value="1"/>
</dbReference>
<comment type="similarity">
    <text evidence="10">Belongs to the PRA-PH family.</text>
</comment>
<accession>A0A0R1Z0A3</accession>
<evidence type="ECO:0000313" key="12">
    <source>
        <dbReference type="EMBL" id="KRM44499.1"/>
    </source>
</evidence>
<dbReference type="GO" id="GO:0004636">
    <property type="term" value="F:phosphoribosyl-ATP diphosphatase activity"/>
    <property type="evidence" value="ECO:0007669"/>
    <property type="project" value="UniProtKB-UniRule"/>
</dbReference>
<dbReference type="PANTHER" id="PTHR42945">
    <property type="entry name" value="HISTIDINE BIOSYNTHESIS BIFUNCTIONAL PROTEIN"/>
    <property type="match status" value="1"/>
</dbReference>
<name>A0A0R1Z0A3_9LACO</name>
<gene>
    <name evidence="10" type="primary">hisE</name>
    <name evidence="12" type="ORF">FD47_GL000463</name>
</gene>
<evidence type="ECO:0000256" key="9">
    <source>
        <dbReference type="ARBA" id="ARBA00023102"/>
    </source>
</evidence>
<dbReference type="PANTHER" id="PTHR42945:SF9">
    <property type="entry name" value="HISTIDINE BIOSYNTHESIS BIFUNCTIONAL PROTEIN HISIE"/>
    <property type="match status" value="1"/>
</dbReference>
<dbReference type="EC" id="3.6.1.31" evidence="10"/>
<dbReference type="Gene3D" id="1.10.287.1080">
    <property type="entry name" value="MazG-like"/>
    <property type="match status" value="1"/>
</dbReference>